<dbReference type="EMBL" id="VSRR010117800">
    <property type="protein sequence ID" value="MPC99312.1"/>
    <property type="molecule type" value="Genomic_DNA"/>
</dbReference>
<protein>
    <submittedName>
        <fullName evidence="1">Uncharacterized protein</fullName>
    </submittedName>
</protein>
<sequence length="96" mass="11283">MSGPLLSVITNDALPSEQRPQKLLRRVERGDREVRCRESKLNRFPSIWRGKQVRSGTGVHIIHEEAVRGPDLAREERQLCRCSWREFPLWIYTNTI</sequence>
<reference evidence="1 2" key="1">
    <citation type="submission" date="2019-05" db="EMBL/GenBank/DDBJ databases">
        <title>Another draft genome of Portunus trituberculatus and its Hox gene families provides insights of decapod evolution.</title>
        <authorList>
            <person name="Jeong J.-H."/>
            <person name="Song I."/>
            <person name="Kim S."/>
            <person name="Choi T."/>
            <person name="Kim D."/>
            <person name="Ryu S."/>
            <person name="Kim W."/>
        </authorList>
    </citation>
    <scope>NUCLEOTIDE SEQUENCE [LARGE SCALE GENOMIC DNA]</scope>
    <source>
        <tissue evidence="1">Muscle</tissue>
    </source>
</reference>
<accession>A0A5B7JT41</accession>
<proteinExistence type="predicted"/>
<keyword evidence="2" id="KW-1185">Reference proteome</keyword>
<gene>
    <name evidence="1" type="ORF">E2C01_094718</name>
</gene>
<comment type="caution">
    <text evidence="1">The sequence shown here is derived from an EMBL/GenBank/DDBJ whole genome shotgun (WGS) entry which is preliminary data.</text>
</comment>
<organism evidence="1 2">
    <name type="scientific">Portunus trituberculatus</name>
    <name type="common">Swimming crab</name>
    <name type="synonym">Neptunus trituberculatus</name>
    <dbReference type="NCBI Taxonomy" id="210409"/>
    <lineage>
        <taxon>Eukaryota</taxon>
        <taxon>Metazoa</taxon>
        <taxon>Ecdysozoa</taxon>
        <taxon>Arthropoda</taxon>
        <taxon>Crustacea</taxon>
        <taxon>Multicrustacea</taxon>
        <taxon>Malacostraca</taxon>
        <taxon>Eumalacostraca</taxon>
        <taxon>Eucarida</taxon>
        <taxon>Decapoda</taxon>
        <taxon>Pleocyemata</taxon>
        <taxon>Brachyura</taxon>
        <taxon>Eubrachyura</taxon>
        <taxon>Portunoidea</taxon>
        <taxon>Portunidae</taxon>
        <taxon>Portuninae</taxon>
        <taxon>Portunus</taxon>
    </lineage>
</organism>
<dbReference type="AlphaFoldDB" id="A0A5B7JT41"/>
<dbReference type="Proteomes" id="UP000324222">
    <property type="component" value="Unassembled WGS sequence"/>
</dbReference>
<evidence type="ECO:0000313" key="1">
    <source>
        <dbReference type="EMBL" id="MPC99312.1"/>
    </source>
</evidence>
<name>A0A5B7JT41_PORTR</name>
<evidence type="ECO:0000313" key="2">
    <source>
        <dbReference type="Proteomes" id="UP000324222"/>
    </source>
</evidence>